<dbReference type="SUPFAM" id="SSF50475">
    <property type="entry name" value="FMN-binding split barrel"/>
    <property type="match status" value="1"/>
</dbReference>
<dbReference type="EMBL" id="QFPW01000005">
    <property type="protein sequence ID" value="PZQ50111.1"/>
    <property type="molecule type" value="Genomic_DNA"/>
</dbReference>
<evidence type="ECO:0000313" key="5">
    <source>
        <dbReference type="Proteomes" id="UP000249185"/>
    </source>
</evidence>
<dbReference type="PANTHER" id="PTHR30466">
    <property type="entry name" value="FLAVIN REDUCTASE"/>
    <property type="match status" value="1"/>
</dbReference>
<dbReference type="InterPro" id="IPR012349">
    <property type="entry name" value="Split_barrel_FMN-bd"/>
</dbReference>
<dbReference type="PANTHER" id="PTHR30466:SF11">
    <property type="entry name" value="FLAVIN-DEPENDENT MONOOXYGENASE, REDUCTASE SUBUNIT HSAB"/>
    <property type="match status" value="1"/>
</dbReference>
<gene>
    <name evidence="4" type="ORF">DI556_08560</name>
</gene>
<evidence type="ECO:0000256" key="2">
    <source>
        <dbReference type="ARBA" id="ARBA00023002"/>
    </source>
</evidence>
<dbReference type="Pfam" id="PF01613">
    <property type="entry name" value="Flavin_Reduct"/>
    <property type="match status" value="1"/>
</dbReference>
<sequence>MTVPVDPRALRTAFGSFLTGVTVVTTVGPDGRPIGFTANSFTSVSLDPPLLLVCLARRSFNYATMTHAAGFAVNILREDQEAVSNTFARPSEDRFATVGWRPGPKGAPLLDGAAAWFDCATHEIVDAGDHAILIGRVEAFADAGTNGLGYARGAYVKPGTQGAAVAAAARGEAVVGALVERDGQVLLLGPEAGPLSLPEAPLAEAKDAAGLRAHLLRAIGLPTHVGFAYSVYDDHATGRSHIVYRCDAGFGAPGAGRFYPLPELPLDRVADGPTRDLLRRFVAESALGDFGIYFGDETRGRVHPLGKKA</sequence>
<organism evidence="4 5">
    <name type="scientific">Rhodovulum sulfidophilum</name>
    <name type="common">Rhodobacter sulfidophilus</name>
    <dbReference type="NCBI Taxonomy" id="35806"/>
    <lineage>
        <taxon>Bacteria</taxon>
        <taxon>Pseudomonadati</taxon>
        <taxon>Pseudomonadota</taxon>
        <taxon>Alphaproteobacteria</taxon>
        <taxon>Rhodobacterales</taxon>
        <taxon>Paracoccaceae</taxon>
        <taxon>Rhodovulum</taxon>
    </lineage>
</organism>
<reference evidence="4 5" key="1">
    <citation type="submission" date="2017-08" db="EMBL/GenBank/DDBJ databases">
        <title>Infants hospitalized years apart are colonized by the same room-sourced microbial strains.</title>
        <authorList>
            <person name="Brooks B."/>
            <person name="Olm M.R."/>
            <person name="Firek B.A."/>
            <person name="Baker R."/>
            <person name="Thomas B.C."/>
            <person name="Morowitz M.J."/>
            <person name="Banfield J.F."/>
        </authorList>
    </citation>
    <scope>NUCLEOTIDE SEQUENCE [LARGE SCALE GENOMIC DNA]</scope>
    <source>
        <strain evidence="4">S2_005_002_R2_34</strain>
    </source>
</reference>
<evidence type="ECO:0000256" key="1">
    <source>
        <dbReference type="ARBA" id="ARBA00008898"/>
    </source>
</evidence>
<comment type="similarity">
    <text evidence="1">Belongs to the non-flavoprotein flavin reductase family.</text>
</comment>
<dbReference type="Gene3D" id="3.90.79.10">
    <property type="entry name" value="Nucleoside Triphosphate Pyrophosphohydrolase"/>
    <property type="match status" value="1"/>
</dbReference>
<dbReference type="GO" id="GO:0010181">
    <property type="term" value="F:FMN binding"/>
    <property type="evidence" value="ECO:0007669"/>
    <property type="project" value="InterPro"/>
</dbReference>
<evidence type="ECO:0000313" key="4">
    <source>
        <dbReference type="EMBL" id="PZQ50111.1"/>
    </source>
</evidence>
<dbReference type="AlphaFoldDB" id="A0A2W5N9E9"/>
<dbReference type="Proteomes" id="UP000249185">
    <property type="component" value="Unassembled WGS sequence"/>
</dbReference>
<proteinExistence type="inferred from homology"/>
<dbReference type="Gene3D" id="2.30.110.10">
    <property type="entry name" value="Electron Transport, Fmn-binding Protein, Chain A"/>
    <property type="match status" value="1"/>
</dbReference>
<evidence type="ECO:0000259" key="3">
    <source>
        <dbReference type="SMART" id="SM00903"/>
    </source>
</evidence>
<feature type="domain" description="Flavin reductase like" evidence="3">
    <location>
        <begin position="14"/>
        <end position="157"/>
    </location>
</feature>
<name>A0A2W5N9E9_RHOSU</name>
<keyword evidence="2" id="KW-0560">Oxidoreductase</keyword>
<dbReference type="SMART" id="SM00903">
    <property type="entry name" value="Flavin_Reduct"/>
    <property type="match status" value="1"/>
</dbReference>
<dbReference type="InterPro" id="IPR050268">
    <property type="entry name" value="NADH-dep_flavin_reductase"/>
</dbReference>
<accession>A0A2W5N9E9</accession>
<comment type="caution">
    <text evidence="4">The sequence shown here is derived from an EMBL/GenBank/DDBJ whole genome shotgun (WGS) entry which is preliminary data.</text>
</comment>
<dbReference type="GO" id="GO:0042602">
    <property type="term" value="F:riboflavin reductase (NADPH) activity"/>
    <property type="evidence" value="ECO:0007669"/>
    <property type="project" value="TreeGrafter"/>
</dbReference>
<protein>
    <submittedName>
        <fullName evidence="4">Flavin reductase</fullName>
    </submittedName>
</protein>
<dbReference type="InterPro" id="IPR002563">
    <property type="entry name" value="Flavin_Rdtase-like_dom"/>
</dbReference>